<feature type="region of interest" description="Disordered" evidence="1">
    <location>
        <begin position="274"/>
        <end position="302"/>
    </location>
</feature>
<name>A0A7Y9WS84_9BURK</name>
<sequence>MADSYLLNNFNLAKSPMSLPNHRPTRSSLRRATTKKQDATTVHFSAISLAAVIISGAALAGTIFLWMLKNAGMSYRSGYLLAFGLQPDAMPWSSDDLAYLGYYAQEDLLVDLLGLFVGLMLFIAAVLYAGNWMNHHMSKRREQKGIRTTLKKSENFVTQEIIFFCVTAIVFFSLMYFSVLPMALFNPARSRGEKVAQTEMTAIREWRIDELKKHKLNFVEITRDKADPVTGVIISCTEKFCGIYSSGGPVHTHMVPLTDIKTWSKIEWENVPASTRIDSSHKTSPAPHVAGSSEVRPASAAH</sequence>
<proteinExistence type="predicted"/>
<feature type="transmembrane region" description="Helical" evidence="2">
    <location>
        <begin position="161"/>
        <end position="185"/>
    </location>
</feature>
<dbReference type="Proteomes" id="UP000540929">
    <property type="component" value="Unassembled WGS sequence"/>
</dbReference>
<reference evidence="3 4" key="1">
    <citation type="submission" date="2020-07" db="EMBL/GenBank/DDBJ databases">
        <title>Exploring microbial biodiversity for novel pathways involved in the catabolism of aromatic compounds derived from lignin.</title>
        <authorList>
            <person name="Elkins J."/>
        </authorList>
    </citation>
    <scope>NUCLEOTIDE SEQUENCE [LARGE SCALE GENOMIC DNA]</scope>
    <source>
        <strain evidence="3 4">H2C3C</strain>
    </source>
</reference>
<protein>
    <submittedName>
        <fullName evidence="3">Uncharacterized protein</fullName>
    </submittedName>
</protein>
<dbReference type="RefSeq" id="WP_218901325.1">
    <property type="nucleotide sequence ID" value="NZ_JACCAS010000002.1"/>
</dbReference>
<keyword evidence="2" id="KW-1133">Transmembrane helix</keyword>
<dbReference type="EMBL" id="JACCAS010000002">
    <property type="protein sequence ID" value="NYH26051.1"/>
    <property type="molecule type" value="Genomic_DNA"/>
</dbReference>
<keyword evidence="4" id="KW-1185">Reference proteome</keyword>
<dbReference type="AlphaFoldDB" id="A0A7Y9WS84"/>
<feature type="transmembrane region" description="Helical" evidence="2">
    <location>
        <begin position="44"/>
        <end position="68"/>
    </location>
</feature>
<keyword evidence="2" id="KW-0472">Membrane</keyword>
<keyword evidence="2" id="KW-0812">Transmembrane</keyword>
<feature type="transmembrane region" description="Helical" evidence="2">
    <location>
        <begin position="108"/>
        <end position="130"/>
    </location>
</feature>
<evidence type="ECO:0000256" key="1">
    <source>
        <dbReference type="SAM" id="MobiDB-lite"/>
    </source>
</evidence>
<accession>A0A7Y9WS84</accession>
<evidence type="ECO:0000313" key="3">
    <source>
        <dbReference type="EMBL" id="NYH26051.1"/>
    </source>
</evidence>
<gene>
    <name evidence="3" type="ORF">GGD40_005622</name>
</gene>
<comment type="caution">
    <text evidence="3">The sequence shown here is derived from an EMBL/GenBank/DDBJ whole genome shotgun (WGS) entry which is preliminary data.</text>
</comment>
<organism evidence="3 4">
    <name type="scientific">Paraburkholderia bryophila</name>
    <dbReference type="NCBI Taxonomy" id="420952"/>
    <lineage>
        <taxon>Bacteria</taxon>
        <taxon>Pseudomonadati</taxon>
        <taxon>Pseudomonadota</taxon>
        <taxon>Betaproteobacteria</taxon>
        <taxon>Burkholderiales</taxon>
        <taxon>Burkholderiaceae</taxon>
        <taxon>Paraburkholderia</taxon>
    </lineage>
</organism>
<evidence type="ECO:0000256" key="2">
    <source>
        <dbReference type="SAM" id="Phobius"/>
    </source>
</evidence>
<evidence type="ECO:0000313" key="4">
    <source>
        <dbReference type="Proteomes" id="UP000540929"/>
    </source>
</evidence>